<keyword evidence="3" id="KW-1185">Reference proteome</keyword>
<sequence length="350" mass="41072">MCKKSLRSRNSSSEIHAKMSERFKYSHNGICKIPNVPETIAADRNVPSIFLFEMNDFRGMIYLAVRSDRKMIYPVAYLLGHNPPESTRIPPPAPIFLKILIKNPNFMNKNKIKVFAEGKSPLFGPEIPFLDVLNLKNGFLDENGAMTIEYGFHFDSIFDEDQEIWKFNLKCEVFDGESKKNMITYEKGKNKLFSHKQLILFHDSHSKIYNETQETDTLKLPLYFIKMKNFEKFLQIAHGVQLKLDSSDLWSVIVIAHRYGIKNVLAYCERQLVMDFEEENYTDEFIPIQYAMRAIKFNLYRLLAVSLELVLKNLEKWDIDTDYLFKSLNWEEMTNESRKIVMANVLYGEY</sequence>
<dbReference type="OrthoDB" id="5906799at2759"/>
<proteinExistence type="predicted"/>
<dbReference type="Pfam" id="PF00651">
    <property type="entry name" value="BTB"/>
    <property type="match status" value="1"/>
</dbReference>
<evidence type="ECO:0000313" key="3">
    <source>
        <dbReference type="Proteomes" id="UP000230233"/>
    </source>
</evidence>
<dbReference type="InterPro" id="IPR000210">
    <property type="entry name" value="BTB/POZ_dom"/>
</dbReference>
<evidence type="ECO:0000313" key="2">
    <source>
        <dbReference type="EMBL" id="PIC14496.1"/>
    </source>
</evidence>
<dbReference type="Gene3D" id="3.30.710.10">
    <property type="entry name" value="Potassium Channel Kv1.1, Chain A"/>
    <property type="match status" value="1"/>
</dbReference>
<dbReference type="AlphaFoldDB" id="A0A2G5SI17"/>
<accession>A0A2G5SI17</accession>
<feature type="domain" description="BTB" evidence="1">
    <location>
        <begin position="208"/>
        <end position="272"/>
    </location>
</feature>
<dbReference type="SUPFAM" id="SSF54695">
    <property type="entry name" value="POZ domain"/>
    <property type="match status" value="1"/>
</dbReference>
<name>A0A2G5SI17_9PELO</name>
<dbReference type="EMBL" id="PDUG01000007">
    <property type="protein sequence ID" value="PIC14496.1"/>
    <property type="molecule type" value="Genomic_DNA"/>
</dbReference>
<organism evidence="2 3">
    <name type="scientific">Caenorhabditis nigoni</name>
    <dbReference type="NCBI Taxonomy" id="1611254"/>
    <lineage>
        <taxon>Eukaryota</taxon>
        <taxon>Metazoa</taxon>
        <taxon>Ecdysozoa</taxon>
        <taxon>Nematoda</taxon>
        <taxon>Chromadorea</taxon>
        <taxon>Rhabditida</taxon>
        <taxon>Rhabditina</taxon>
        <taxon>Rhabditomorpha</taxon>
        <taxon>Rhabditoidea</taxon>
        <taxon>Rhabditidae</taxon>
        <taxon>Peloderinae</taxon>
        <taxon>Caenorhabditis</taxon>
    </lineage>
</organism>
<dbReference type="InterPro" id="IPR011333">
    <property type="entry name" value="SKP1/BTB/POZ_sf"/>
</dbReference>
<comment type="caution">
    <text evidence="2">The sequence shown here is derived from an EMBL/GenBank/DDBJ whole genome shotgun (WGS) entry which is preliminary data.</text>
</comment>
<evidence type="ECO:0000259" key="1">
    <source>
        <dbReference type="Pfam" id="PF00651"/>
    </source>
</evidence>
<protein>
    <recommendedName>
        <fullName evidence="1">BTB domain-containing protein</fullName>
    </recommendedName>
</protein>
<reference evidence="3" key="1">
    <citation type="submission" date="2017-10" db="EMBL/GenBank/DDBJ databases">
        <title>Rapid genome shrinkage in a self-fertile nematode reveals novel sperm competition proteins.</title>
        <authorList>
            <person name="Yin D."/>
            <person name="Schwarz E.M."/>
            <person name="Thomas C.G."/>
            <person name="Felde R.L."/>
            <person name="Korf I.F."/>
            <person name="Cutter A.D."/>
            <person name="Schartner C.M."/>
            <person name="Ralston E.J."/>
            <person name="Meyer B.J."/>
            <person name="Haag E.S."/>
        </authorList>
    </citation>
    <scope>NUCLEOTIDE SEQUENCE [LARGE SCALE GENOMIC DNA]</scope>
    <source>
        <strain evidence="3">JU1422</strain>
    </source>
</reference>
<gene>
    <name evidence="2" type="ORF">B9Z55_026788</name>
</gene>
<dbReference type="Proteomes" id="UP000230233">
    <property type="component" value="Unassembled WGS sequence"/>
</dbReference>